<evidence type="ECO:0000313" key="2">
    <source>
        <dbReference type="EMBL" id="VFK41267.1"/>
    </source>
</evidence>
<feature type="transmembrane region" description="Helical" evidence="1">
    <location>
        <begin position="201"/>
        <end position="220"/>
    </location>
</feature>
<reference evidence="2" key="1">
    <citation type="submission" date="2019-02" db="EMBL/GenBank/DDBJ databases">
        <authorList>
            <person name="Gruber-Vodicka R. H."/>
            <person name="Seah K. B. B."/>
        </authorList>
    </citation>
    <scope>NUCLEOTIDE SEQUENCE</scope>
    <source>
        <strain evidence="3">BECK_S1320</strain>
        <strain evidence="2">BECK_S1321</strain>
    </source>
</reference>
<dbReference type="InterPro" id="IPR007498">
    <property type="entry name" value="PqiA-like"/>
</dbReference>
<gene>
    <name evidence="3" type="ORF">BECKSD772E_GA0070983_108513</name>
    <name evidence="2" type="ORF">BECKSD772F_GA0070984_108813</name>
</gene>
<protein>
    <submittedName>
        <fullName evidence="2">Paraquat-inducible protein A</fullName>
    </submittedName>
</protein>
<evidence type="ECO:0000256" key="1">
    <source>
        <dbReference type="SAM" id="Phobius"/>
    </source>
</evidence>
<accession>A0A450YI83</accession>
<keyword evidence="1" id="KW-0812">Transmembrane</keyword>
<keyword evidence="1" id="KW-1133">Transmembrane helix</keyword>
<feature type="transmembrane region" description="Helical" evidence="1">
    <location>
        <begin position="164"/>
        <end position="189"/>
    </location>
</feature>
<dbReference type="AlphaFoldDB" id="A0A450YI83"/>
<dbReference type="Pfam" id="PF04403">
    <property type="entry name" value="PqiA"/>
    <property type="match status" value="1"/>
</dbReference>
<proteinExistence type="predicted"/>
<dbReference type="EMBL" id="CAADFU010000085">
    <property type="protein sequence ID" value="VFK46991.1"/>
    <property type="molecule type" value="Genomic_DNA"/>
</dbReference>
<dbReference type="EMBL" id="CAADFR010000088">
    <property type="protein sequence ID" value="VFK41267.1"/>
    <property type="molecule type" value="Genomic_DNA"/>
</dbReference>
<organism evidence="2">
    <name type="scientific">Candidatus Kentrum sp. SD</name>
    <dbReference type="NCBI Taxonomy" id="2126332"/>
    <lineage>
        <taxon>Bacteria</taxon>
        <taxon>Pseudomonadati</taxon>
        <taxon>Pseudomonadota</taxon>
        <taxon>Gammaproteobacteria</taxon>
        <taxon>Candidatus Kentrum</taxon>
    </lineage>
</organism>
<evidence type="ECO:0000313" key="3">
    <source>
        <dbReference type="EMBL" id="VFK46991.1"/>
    </source>
</evidence>
<name>A0A450YI83_9GAMM</name>
<sequence length="233" mass="25459">MGNADALIACPGCDLLHRVVALPPGVSARCRRCGHGLYAHAPRGLAYPLALTLTALLLFILANTFPFIALEVRGITREITVLSAAMALFRQGMPGLGVFVAAVIFVFPLLRLIGMLTVLVPLYMRRKNKILGNRRMYGNLPPLSGLARSANIFRGRSNAIGRGALRLVSVIAPWNMLEIYLLGVLVSLVKLVGHAEVALGIAFWSFIALVMVDAWTTRVVDRRDLWRRMEGSS</sequence>
<feature type="transmembrane region" description="Helical" evidence="1">
    <location>
        <begin position="45"/>
        <end position="68"/>
    </location>
</feature>
<feature type="transmembrane region" description="Helical" evidence="1">
    <location>
        <begin position="99"/>
        <end position="124"/>
    </location>
</feature>
<keyword evidence="1" id="KW-0472">Membrane</keyword>